<comment type="function">
    <text evidence="4 6">One of the primary rRNA binding proteins, it binds directly to 16S rRNA where it helps nucleate assembly of the platform of the 30S subunit by binding and bridging several RNA helices of the 16S rRNA.</text>
</comment>
<keyword evidence="1 4" id="KW-0689">Ribosomal protein</keyword>
<dbReference type="PATRIC" id="fig|1618335.3.peg.56"/>
<dbReference type="Gene3D" id="6.10.250.3130">
    <property type="match status" value="1"/>
</dbReference>
<organism evidence="7 8">
    <name type="scientific">Berkelbacteria bacterium GW2011_GWA2_46_7</name>
    <dbReference type="NCBI Taxonomy" id="1618335"/>
    <lineage>
        <taxon>Bacteria</taxon>
        <taxon>Candidatus Berkelbacteria</taxon>
    </lineage>
</organism>
<evidence type="ECO:0000256" key="1">
    <source>
        <dbReference type="ARBA" id="ARBA00022980"/>
    </source>
</evidence>
<accession>A0A0G1QHI8</accession>
<evidence type="ECO:0000256" key="3">
    <source>
        <dbReference type="ARBA" id="ARBA00064542"/>
    </source>
</evidence>
<dbReference type="InterPro" id="IPR000589">
    <property type="entry name" value="Ribosomal_uS15"/>
</dbReference>
<dbReference type="Gene3D" id="1.10.287.10">
    <property type="entry name" value="S15/NS1, RNA-binding"/>
    <property type="match status" value="1"/>
</dbReference>
<comment type="subunit">
    <text evidence="3 4">Part of the 30S ribosomal subunit. Forms a bridge to the 50S subunit in the 70S ribosome, contacting the 23S rRNA.</text>
</comment>
<proteinExistence type="inferred from homology"/>
<dbReference type="GO" id="GO:0006412">
    <property type="term" value="P:translation"/>
    <property type="evidence" value="ECO:0007669"/>
    <property type="project" value="UniProtKB-UniRule"/>
</dbReference>
<keyword evidence="4 6" id="KW-0694">RNA-binding</keyword>
<gene>
    <name evidence="4" type="primary">rpsO</name>
    <name evidence="7" type="ORF">UX60_C0004G0003</name>
</gene>
<evidence type="ECO:0000256" key="2">
    <source>
        <dbReference type="ARBA" id="ARBA00023274"/>
    </source>
</evidence>
<evidence type="ECO:0000256" key="5">
    <source>
        <dbReference type="RuleBase" id="RU003919"/>
    </source>
</evidence>
<dbReference type="PANTHER" id="PTHR23321">
    <property type="entry name" value="RIBOSOMAL PROTEIN S15, BACTERIAL AND ORGANELLAR"/>
    <property type="match status" value="1"/>
</dbReference>
<dbReference type="GO" id="GO:1990904">
    <property type="term" value="C:ribonucleoprotein complex"/>
    <property type="evidence" value="ECO:0007669"/>
    <property type="project" value="UniProtKB-KW"/>
</dbReference>
<dbReference type="CDD" id="cd00353">
    <property type="entry name" value="Ribosomal_S15p_S13e"/>
    <property type="match status" value="1"/>
</dbReference>
<comment type="similarity">
    <text evidence="4 5">Belongs to the universal ribosomal protein uS15 family.</text>
</comment>
<evidence type="ECO:0000313" key="7">
    <source>
        <dbReference type="EMBL" id="KKU44464.1"/>
    </source>
</evidence>
<dbReference type="Proteomes" id="UP000034487">
    <property type="component" value="Unassembled WGS sequence"/>
</dbReference>
<dbReference type="HAMAP" id="MF_01343_B">
    <property type="entry name" value="Ribosomal_uS15_B"/>
    <property type="match status" value="1"/>
</dbReference>
<dbReference type="GO" id="GO:0005840">
    <property type="term" value="C:ribosome"/>
    <property type="evidence" value="ECO:0007669"/>
    <property type="project" value="UniProtKB-KW"/>
</dbReference>
<evidence type="ECO:0000313" key="8">
    <source>
        <dbReference type="Proteomes" id="UP000034487"/>
    </source>
</evidence>
<keyword evidence="4 6" id="KW-0699">rRNA-binding</keyword>
<protein>
    <recommendedName>
        <fullName evidence="4">Small ribosomal subunit protein uS15</fullName>
    </recommendedName>
</protein>
<dbReference type="InterPro" id="IPR005290">
    <property type="entry name" value="Ribosomal_uS15_bac-type"/>
</dbReference>
<keyword evidence="2 4" id="KW-0687">Ribonucleoprotein</keyword>
<dbReference type="PANTHER" id="PTHR23321:SF26">
    <property type="entry name" value="SMALL RIBOSOMAL SUBUNIT PROTEIN US15M"/>
    <property type="match status" value="1"/>
</dbReference>
<dbReference type="Pfam" id="PF00312">
    <property type="entry name" value="Ribosomal_S15"/>
    <property type="match status" value="1"/>
</dbReference>
<comment type="function">
    <text evidence="4">Forms an intersubunit bridge (bridge B4) with the 23S rRNA of the 50S subunit in the ribosome.</text>
</comment>
<evidence type="ECO:0000256" key="6">
    <source>
        <dbReference type="RuleBase" id="RU004524"/>
    </source>
</evidence>
<name>A0A0G1QHI8_9BACT</name>
<dbReference type="NCBIfam" id="TIGR00952">
    <property type="entry name" value="S15_bact"/>
    <property type="match status" value="1"/>
</dbReference>
<comment type="caution">
    <text evidence="7">The sequence shown here is derived from an EMBL/GenBank/DDBJ whole genome shotgun (WGS) entry which is preliminary data.</text>
</comment>
<sequence length="85" mass="9697">MTTKAKAIKKFQAHEKDTGSTEVQVAVLSDKVNTLSDHLQTHKKDVDSRMGLLKMISQRRSLLGYLEKKNPERYKKLISSLGLRK</sequence>
<dbReference type="PROSITE" id="PS00362">
    <property type="entry name" value="RIBOSOMAL_S15"/>
    <property type="match status" value="1"/>
</dbReference>
<dbReference type="SUPFAM" id="SSF47060">
    <property type="entry name" value="S15/NS1 RNA-binding domain"/>
    <property type="match status" value="1"/>
</dbReference>
<dbReference type="FunFam" id="1.10.287.10:FF:000002">
    <property type="entry name" value="30S ribosomal protein S15"/>
    <property type="match status" value="1"/>
</dbReference>
<dbReference type="GO" id="GO:0019843">
    <property type="term" value="F:rRNA binding"/>
    <property type="evidence" value="ECO:0007669"/>
    <property type="project" value="UniProtKB-UniRule"/>
</dbReference>
<reference evidence="7 8" key="1">
    <citation type="journal article" date="2015" name="Nature">
        <title>rRNA introns, odd ribosomes, and small enigmatic genomes across a large radiation of phyla.</title>
        <authorList>
            <person name="Brown C.T."/>
            <person name="Hug L.A."/>
            <person name="Thomas B.C."/>
            <person name="Sharon I."/>
            <person name="Castelle C.J."/>
            <person name="Singh A."/>
            <person name="Wilkins M.J."/>
            <person name="Williams K.H."/>
            <person name="Banfield J.F."/>
        </authorList>
    </citation>
    <scope>NUCLEOTIDE SEQUENCE [LARGE SCALE GENOMIC DNA]</scope>
</reference>
<dbReference type="SMART" id="SM01387">
    <property type="entry name" value="Ribosomal_S15"/>
    <property type="match status" value="1"/>
</dbReference>
<evidence type="ECO:0000256" key="4">
    <source>
        <dbReference type="HAMAP-Rule" id="MF_01343"/>
    </source>
</evidence>
<dbReference type="AlphaFoldDB" id="A0A0G1QHI8"/>
<dbReference type="GO" id="GO:0003735">
    <property type="term" value="F:structural constituent of ribosome"/>
    <property type="evidence" value="ECO:0007669"/>
    <property type="project" value="InterPro"/>
</dbReference>
<dbReference type="GO" id="GO:0005737">
    <property type="term" value="C:cytoplasm"/>
    <property type="evidence" value="ECO:0007669"/>
    <property type="project" value="UniProtKB-ARBA"/>
</dbReference>
<dbReference type="EMBL" id="LCMV01000004">
    <property type="protein sequence ID" value="KKU44464.1"/>
    <property type="molecule type" value="Genomic_DNA"/>
</dbReference>
<dbReference type="InterPro" id="IPR009068">
    <property type="entry name" value="uS15_NS1_RNA-bd_sf"/>
</dbReference>